<dbReference type="SUPFAM" id="SSF81342">
    <property type="entry name" value="Transmembrane di-heme cytochromes"/>
    <property type="match status" value="1"/>
</dbReference>
<protein>
    <submittedName>
        <fullName evidence="9">Formate dehydrogenase</fullName>
    </submittedName>
</protein>
<dbReference type="GO" id="GO:0022904">
    <property type="term" value="P:respiratory electron transport chain"/>
    <property type="evidence" value="ECO:0007669"/>
    <property type="project" value="InterPro"/>
</dbReference>
<feature type="domain" description="Cytochrome b561 bacterial/Ni-hydrogenase" evidence="8">
    <location>
        <begin position="4"/>
        <end position="179"/>
    </location>
</feature>
<proteinExistence type="predicted"/>
<evidence type="ECO:0000313" key="10">
    <source>
        <dbReference type="Proteomes" id="UP000305282"/>
    </source>
</evidence>
<keyword evidence="10" id="KW-1185">Reference proteome</keyword>
<dbReference type="GO" id="GO:0005886">
    <property type="term" value="C:plasma membrane"/>
    <property type="evidence" value="ECO:0007669"/>
    <property type="project" value="UniProtKB-SubCell"/>
</dbReference>
<dbReference type="Pfam" id="PF01292">
    <property type="entry name" value="Ni_hydr_CYTB"/>
    <property type="match status" value="1"/>
</dbReference>
<gene>
    <name evidence="9" type="ORF">E7Y31_13755</name>
</gene>
<keyword evidence="3 7" id="KW-0812">Transmembrane</keyword>
<evidence type="ECO:0000256" key="5">
    <source>
        <dbReference type="ARBA" id="ARBA00023136"/>
    </source>
</evidence>
<accession>A0A4S5EPP0</accession>
<feature type="transmembrane region" description="Helical" evidence="7">
    <location>
        <begin position="159"/>
        <end position="176"/>
    </location>
</feature>
<dbReference type="Proteomes" id="UP000305282">
    <property type="component" value="Unassembled WGS sequence"/>
</dbReference>
<dbReference type="Gene3D" id="1.20.950.20">
    <property type="entry name" value="Transmembrane di-heme cytochromes, Chain C"/>
    <property type="match status" value="1"/>
</dbReference>
<evidence type="ECO:0000313" key="9">
    <source>
        <dbReference type="EMBL" id="THJ74052.1"/>
    </source>
</evidence>
<keyword evidence="5 7" id="KW-0472">Membrane</keyword>
<evidence type="ECO:0000256" key="7">
    <source>
        <dbReference type="SAM" id="Phobius"/>
    </source>
</evidence>
<dbReference type="OrthoDB" id="3681708at2"/>
<dbReference type="InterPro" id="IPR011577">
    <property type="entry name" value="Cyt_b561_bac/Ni-Hgenase"/>
</dbReference>
<feature type="transmembrane region" description="Helical" evidence="7">
    <location>
        <begin position="116"/>
        <end position="139"/>
    </location>
</feature>
<dbReference type="EMBL" id="SSXH01000331">
    <property type="protein sequence ID" value="THJ74052.1"/>
    <property type="molecule type" value="Genomic_DNA"/>
</dbReference>
<organism evidence="9 10">
    <name type="scientific">Candidatus Frankia alpina</name>
    <dbReference type="NCBI Taxonomy" id="2699483"/>
    <lineage>
        <taxon>Bacteria</taxon>
        <taxon>Bacillati</taxon>
        <taxon>Actinomycetota</taxon>
        <taxon>Actinomycetes</taxon>
        <taxon>Frankiales</taxon>
        <taxon>Frankiaceae</taxon>
        <taxon>Frankia</taxon>
    </lineage>
</organism>
<sequence length="237" mass="25289">GRVPRWVHWSTAALMGCCLLTGATLYLPQLARLVGRRQLVETVHLYTGYTGLALPVPMLAAAASAGYRRDLRALNWFTAADRAWLRASLRFGSWQRAAARARIAAGVGKFNAGQKLFAAFAAGGALVMLGTGVIMQWGAGPLGPIPVGYRTGATFVHDLLAYGLFFGVVGHLWMAAHDPVARVGMRTGMVPVWWAAREHPAWSPAAAVPSRRAPTGEITSPNGTSDGVSRCATRSPR</sequence>
<evidence type="ECO:0000259" key="8">
    <source>
        <dbReference type="Pfam" id="PF01292"/>
    </source>
</evidence>
<evidence type="ECO:0000256" key="1">
    <source>
        <dbReference type="ARBA" id="ARBA00004651"/>
    </source>
</evidence>
<dbReference type="RefSeq" id="WP_136448497.1">
    <property type="nucleotide sequence ID" value="NZ_SSXH01000331.1"/>
</dbReference>
<dbReference type="InterPro" id="IPR016174">
    <property type="entry name" value="Di-haem_cyt_TM"/>
</dbReference>
<evidence type="ECO:0000256" key="3">
    <source>
        <dbReference type="ARBA" id="ARBA00022692"/>
    </source>
</evidence>
<evidence type="ECO:0000256" key="2">
    <source>
        <dbReference type="ARBA" id="ARBA00022475"/>
    </source>
</evidence>
<keyword evidence="4 7" id="KW-1133">Transmembrane helix</keyword>
<comment type="subcellular location">
    <subcellularLocation>
        <location evidence="1">Cell membrane</location>
        <topology evidence="1">Multi-pass membrane protein</topology>
    </subcellularLocation>
</comment>
<name>A0A4S5EPP0_9ACTN</name>
<reference evidence="9 10" key="1">
    <citation type="submission" date="2019-04" db="EMBL/GenBank/DDBJ databases">
        <title>Draft genome sequences for three unisolated Alnus-infective Frankia Sp+ strains, AgTrS, AiOr and AvVan, the first sequenced Frankia strains able to sporulate in-planta.</title>
        <authorList>
            <person name="Bethencourt L."/>
            <person name="Vautrin F."/>
            <person name="Taib N."/>
            <person name="Dubost A."/>
            <person name="Castro-Garcia L."/>
            <person name="Imbaud O."/>
            <person name="Abrouk D."/>
            <person name="Fournier P."/>
            <person name="Briolay J."/>
            <person name="Nguyen A."/>
            <person name="Normand P."/>
            <person name="Fernandez M.P."/>
            <person name="Brochier-Armanet C."/>
            <person name="Herrera-Belaroussi A."/>
        </authorList>
    </citation>
    <scope>NUCLEOTIDE SEQUENCE [LARGE SCALE GENOMIC DNA]</scope>
    <source>
        <strain evidence="9 10">AvVan</strain>
    </source>
</reference>
<keyword evidence="2" id="KW-1003">Cell membrane</keyword>
<dbReference type="AlphaFoldDB" id="A0A4S5EPP0"/>
<dbReference type="GO" id="GO:0009055">
    <property type="term" value="F:electron transfer activity"/>
    <property type="evidence" value="ECO:0007669"/>
    <property type="project" value="InterPro"/>
</dbReference>
<feature type="compositionally biased region" description="Polar residues" evidence="6">
    <location>
        <begin position="217"/>
        <end position="227"/>
    </location>
</feature>
<evidence type="ECO:0000256" key="4">
    <source>
        <dbReference type="ARBA" id="ARBA00022989"/>
    </source>
</evidence>
<evidence type="ECO:0000256" key="6">
    <source>
        <dbReference type="SAM" id="MobiDB-lite"/>
    </source>
</evidence>
<feature type="non-terminal residue" evidence="9">
    <location>
        <position position="1"/>
    </location>
</feature>
<feature type="transmembrane region" description="Helical" evidence="7">
    <location>
        <begin position="6"/>
        <end position="27"/>
    </location>
</feature>
<feature type="region of interest" description="Disordered" evidence="6">
    <location>
        <begin position="205"/>
        <end position="237"/>
    </location>
</feature>
<comment type="caution">
    <text evidence="9">The sequence shown here is derived from an EMBL/GenBank/DDBJ whole genome shotgun (WGS) entry which is preliminary data.</text>
</comment>